<organism evidence="3 4">
    <name type="scientific">Candidatus Faeciplasma pullistercoris</name>
    <dbReference type="NCBI Taxonomy" id="2840800"/>
    <lineage>
        <taxon>Bacteria</taxon>
        <taxon>Bacillati</taxon>
        <taxon>Bacillota</taxon>
        <taxon>Clostridia</taxon>
        <taxon>Eubacteriales</taxon>
        <taxon>Oscillospiraceae</taxon>
        <taxon>Oscillospiraceae incertae sedis</taxon>
        <taxon>Candidatus Faeciplasma</taxon>
    </lineage>
</organism>
<gene>
    <name evidence="3" type="ORF">IAC39_04565</name>
</gene>
<evidence type="ECO:0000259" key="1">
    <source>
        <dbReference type="Pfam" id="PF13472"/>
    </source>
</evidence>
<reference evidence="3" key="2">
    <citation type="journal article" date="2021" name="PeerJ">
        <title>Extensive microbial diversity within the chicken gut microbiome revealed by metagenomics and culture.</title>
        <authorList>
            <person name="Gilroy R."/>
            <person name="Ravi A."/>
            <person name="Getino M."/>
            <person name="Pursley I."/>
            <person name="Horton D.L."/>
            <person name="Alikhan N.F."/>
            <person name="Baker D."/>
            <person name="Gharbi K."/>
            <person name="Hall N."/>
            <person name="Watson M."/>
            <person name="Adriaenssens E.M."/>
            <person name="Foster-Nyarko E."/>
            <person name="Jarju S."/>
            <person name="Secka A."/>
            <person name="Antonio M."/>
            <person name="Oren A."/>
            <person name="Chaudhuri R.R."/>
            <person name="La Ragione R."/>
            <person name="Hildebrand F."/>
            <person name="Pallen M.J."/>
        </authorList>
    </citation>
    <scope>NUCLEOTIDE SEQUENCE</scope>
    <source>
        <strain evidence="3">CHK33-4379</strain>
    </source>
</reference>
<dbReference type="InterPro" id="IPR040794">
    <property type="entry name" value="CE2_N"/>
</dbReference>
<dbReference type="SUPFAM" id="SSF52266">
    <property type="entry name" value="SGNH hydrolase"/>
    <property type="match status" value="1"/>
</dbReference>
<dbReference type="Pfam" id="PF17996">
    <property type="entry name" value="CE2_N"/>
    <property type="match status" value="1"/>
</dbReference>
<dbReference type="Gene3D" id="2.60.120.260">
    <property type="entry name" value="Galactose-binding domain-like"/>
    <property type="match status" value="1"/>
</dbReference>
<name>A0A9D1GVC9_9FIRM</name>
<dbReference type="Pfam" id="PF13472">
    <property type="entry name" value="Lipase_GDSL_2"/>
    <property type="match status" value="1"/>
</dbReference>
<dbReference type="AlphaFoldDB" id="A0A9D1GVC9"/>
<reference evidence="3" key="1">
    <citation type="submission" date="2020-10" db="EMBL/GenBank/DDBJ databases">
        <authorList>
            <person name="Gilroy R."/>
        </authorList>
    </citation>
    <scope>NUCLEOTIDE SEQUENCE</scope>
    <source>
        <strain evidence="3">CHK33-4379</strain>
    </source>
</reference>
<protein>
    <submittedName>
        <fullName evidence="3">Electron transporter RnfD</fullName>
    </submittedName>
</protein>
<sequence>MKEVFLEGEKFQLFGRIDLSKKNAPMLVWPGSYVRFRFSGSGLSAQIENLRYGNGRYIGVEIDGRESCIELGDGITEVKIAEGLEPGDHDAVIFKRMAGHYFRINKLYLSDEGEISEPPQLPQKRIEFYGDSVTAGDLVDYDDRTGDWDPPQNDGSRDNSWHTYASITARELPAQVFNTSQGGIAIFDNTGYFEMPNMRGEESCFDKLCYSAAMPVTEWDFSRFVPHVVIFAIGQNDSSVGNDKIYDPEYRERWKNKYAQIIKSVRSHSPDATVVLALTVMGHDNEWDNAIHEIKDMLGGEENKVYHLMYKRVGKATPGHPRNSEQREMADELMRFLNSLPESTWKD</sequence>
<feature type="domain" description="SGNH hydrolase-type esterase" evidence="1">
    <location>
        <begin position="128"/>
        <end position="286"/>
    </location>
</feature>
<evidence type="ECO:0000259" key="2">
    <source>
        <dbReference type="Pfam" id="PF17996"/>
    </source>
</evidence>
<comment type="caution">
    <text evidence="3">The sequence shown here is derived from an EMBL/GenBank/DDBJ whole genome shotgun (WGS) entry which is preliminary data.</text>
</comment>
<dbReference type="EMBL" id="DVLL01000017">
    <property type="protein sequence ID" value="HIT58965.1"/>
    <property type="molecule type" value="Genomic_DNA"/>
</dbReference>
<accession>A0A9D1GVC9</accession>
<evidence type="ECO:0000313" key="3">
    <source>
        <dbReference type="EMBL" id="HIT58965.1"/>
    </source>
</evidence>
<dbReference type="InterPro" id="IPR013830">
    <property type="entry name" value="SGNH_hydro"/>
</dbReference>
<dbReference type="InterPro" id="IPR036514">
    <property type="entry name" value="SGNH_hydro_sf"/>
</dbReference>
<feature type="domain" description="Carbohydrate esterase 2 N-terminal" evidence="2">
    <location>
        <begin position="14"/>
        <end position="119"/>
    </location>
</feature>
<proteinExistence type="predicted"/>
<dbReference type="PANTHER" id="PTHR37834:SF2">
    <property type="entry name" value="ESTERASE, SGNH HYDROLASE-TYPE"/>
    <property type="match status" value="1"/>
</dbReference>
<evidence type="ECO:0000313" key="4">
    <source>
        <dbReference type="Proteomes" id="UP000824136"/>
    </source>
</evidence>
<dbReference type="Proteomes" id="UP000824136">
    <property type="component" value="Unassembled WGS sequence"/>
</dbReference>
<dbReference type="PANTHER" id="PTHR37834">
    <property type="entry name" value="GDSL-LIKE LIPASE/ACYLHYDROLASE DOMAIN PROTEIN (AFU_ORTHOLOGUE AFUA_2G00620)"/>
    <property type="match status" value="1"/>
</dbReference>
<dbReference type="InterPro" id="IPR052762">
    <property type="entry name" value="PCW_deacetylase/CE"/>
</dbReference>
<dbReference type="Gene3D" id="3.40.50.1110">
    <property type="entry name" value="SGNH hydrolase"/>
    <property type="match status" value="1"/>
</dbReference>